<protein>
    <submittedName>
        <fullName evidence="1">Uncharacterized protein</fullName>
    </submittedName>
</protein>
<dbReference type="Proteomes" id="UP000735302">
    <property type="component" value="Unassembled WGS sequence"/>
</dbReference>
<dbReference type="EMBL" id="BLXT01008590">
    <property type="protein sequence ID" value="GFO50228.1"/>
    <property type="molecule type" value="Genomic_DNA"/>
</dbReference>
<proteinExistence type="predicted"/>
<dbReference type="AlphaFoldDB" id="A0AAV4E1L5"/>
<accession>A0AAV4E1L5</accession>
<evidence type="ECO:0000313" key="2">
    <source>
        <dbReference type="Proteomes" id="UP000735302"/>
    </source>
</evidence>
<organism evidence="1 2">
    <name type="scientific">Plakobranchus ocellatus</name>
    <dbReference type="NCBI Taxonomy" id="259542"/>
    <lineage>
        <taxon>Eukaryota</taxon>
        <taxon>Metazoa</taxon>
        <taxon>Spiralia</taxon>
        <taxon>Lophotrochozoa</taxon>
        <taxon>Mollusca</taxon>
        <taxon>Gastropoda</taxon>
        <taxon>Heterobranchia</taxon>
        <taxon>Euthyneura</taxon>
        <taxon>Panpulmonata</taxon>
        <taxon>Sacoglossa</taxon>
        <taxon>Placobranchoidea</taxon>
        <taxon>Plakobranchidae</taxon>
        <taxon>Plakobranchus</taxon>
    </lineage>
</organism>
<reference evidence="1 2" key="1">
    <citation type="journal article" date="2021" name="Elife">
        <title>Chloroplast acquisition without the gene transfer in kleptoplastic sea slugs, Plakobranchus ocellatus.</title>
        <authorList>
            <person name="Maeda T."/>
            <person name="Takahashi S."/>
            <person name="Yoshida T."/>
            <person name="Shimamura S."/>
            <person name="Takaki Y."/>
            <person name="Nagai Y."/>
            <person name="Toyoda A."/>
            <person name="Suzuki Y."/>
            <person name="Arimoto A."/>
            <person name="Ishii H."/>
            <person name="Satoh N."/>
            <person name="Nishiyama T."/>
            <person name="Hasebe M."/>
            <person name="Maruyama T."/>
            <person name="Minagawa J."/>
            <person name="Obokata J."/>
            <person name="Shigenobu S."/>
        </authorList>
    </citation>
    <scope>NUCLEOTIDE SEQUENCE [LARGE SCALE GENOMIC DNA]</scope>
</reference>
<name>A0AAV4E1L5_9GAST</name>
<evidence type="ECO:0000313" key="1">
    <source>
        <dbReference type="EMBL" id="GFO50228.1"/>
    </source>
</evidence>
<gene>
    <name evidence="1" type="ORF">PoB_007673300</name>
</gene>
<comment type="caution">
    <text evidence="1">The sequence shown here is derived from an EMBL/GenBank/DDBJ whole genome shotgun (WGS) entry which is preliminary data.</text>
</comment>
<sequence>MHALWSADLKILSRRMYMLKTSTRLVPLSISHKRSLSECGGRSAVLLSQPVYVEVEEPGPRQNSSWNDDEGYLPQRSYSAITILILPFYTSSSPCVERPRTVTLGGSVK</sequence>
<keyword evidence="2" id="KW-1185">Reference proteome</keyword>